<keyword evidence="2" id="KW-1185">Reference proteome</keyword>
<dbReference type="AlphaFoldDB" id="A0A9P6NIL5"/>
<name>A0A9P6NIL5_9BASI</name>
<evidence type="ECO:0000313" key="1">
    <source>
        <dbReference type="EMBL" id="KAG0144857.1"/>
    </source>
</evidence>
<organism evidence="1 2">
    <name type="scientific">Cronartium quercuum f. sp. fusiforme G11</name>
    <dbReference type="NCBI Taxonomy" id="708437"/>
    <lineage>
        <taxon>Eukaryota</taxon>
        <taxon>Fungi</taxon>
        <taxon>Dikarya</taxon>
        <taxon>Basidiomycota</taxon>
        <taxon>Pucciniomycotina</taxon>
        <taxon>Pucciniomycetes</taxon>
        <taxon>Pucciniales</taxon>
        <taxon>Coleosporiaceae</taxon>
        <taxon>Cronartium</taxon>
    </lineage>
</organism>
<dbReference type="Proteomes" id="UP000886653">
    <property type="component" value="Unassembled WGS sequence"/>
</dbReference>
<reference evidence="1" key="1">
    <citation type="submission" date="2013-11" db="EMBL/GenBank/DDBJ databases">
        <title>Genome sequence of the fusiform rust pathogen reveals effectors for host alternation and coevolution with pine.</title>
        <authorList>
            <consortium name="DOE Joint Genome Institute"/>
            <person name="Smith K."/>
            <person name="Pendleton A."/>
            <person name="Kubisiak T."/>
            <person name="Anderson C."/>
            <person name="Salamov A."/>
            <person name="Aerts A."/>
            <person name="Riley R."/>
            <person name="Clum A."/>
            <person name="Lindquist E."/>
            <person name="Ence D."/>
            <person name="Campbell M."/>
            <person name="Kronenberg Z."/>
            <person name="Feau N."/>
            <person name="Dhillon B."/>
            <person name="Hamelin R."/>
            <person name="Burleigh J."/>
            <person name="Smith J."/>
            <person name="Yandell M."/>
            <person name="Nelson C."/>
            <person name="Grigoriev I."/>
            <person name="Davis J."/>
        </authorList>
    </citation>
    <scope>NUCLEOTIDE SEQUENCE</scope>
    <source>
        <strain evidence="1">G11</strain>
    </source>
</reference>
<sequence>MNPTMSVYSESASVSEYYRIALMVTNLFDEGSPSLKGHYDSKSQTISDNVTYMEHFKDEELVIQQGLLALRSIVFLDPVTSQHVQIDLYQLVLDHPRRKIPVNIVNMNAFLNEYKTLITKDASWFWENFISKGNEEALVGEECKGF</sequence>
<dbReference type="EMBL" id="MU167287">
    <property type="protein sequence ID" value="KAG0144857.1"/>
    <property type="molecule type" value="Genomic_DNA"/>
</dbReference>
<accession>A0A9P6NIL5</accession>
<proteinExistence type="predicted"/>
<evidence type="ECO:0000313" key="2">
    <source>
        <dbReference type="Proteomes" id="UP000886653"/>
    </source>
</evidence>
<protein>
    <submittedName>
        <fullName evidence="1">Uncharacterized protein</fullName>
    </submittedName>
</protein>
<gene>
    <name evidence="1" type="ORF">CROQUDRAFT_134088</name>
</gene>
<comment type="caution">
    <text evidence="1">The sequence shown here is derived from an EMBL/GenBank/DDBJ whole genome shotgun (WGS) entry which is preliminary data.</text>
</comment>